<protein>
    <recommendedName>
        <fullName evidence="3">Bifunctional lysine-specific demethylase and histidyl-hydroxylase</fullName>
        <ecNumber evidence="3">1.14.11.-</ecNumber>
    </recommendedName>
</protein>
<evidence type="ECO:0000256" key="2">
    <source>
        <dbReference type="ARBA" id="ARBA00023004"/>
    </source>
</evidence>
<dbReference type="EMBL" id="BLLF01000154">
    <property type="protein sequence ID" value="GFH08325.1"/>
    <property type="molecule type" value="Genomic_DNA"/>
</dbReference>
<dbReference type="PROSITE" id="PS51184">
    <property type="entry name" value="JMJC"/>
    <property type="match status" value="1"/>
</dbReference>
<name>A0A699YGH7_HAELA</name>
<reference evidence="6 7" key="1">
    <citation type="submission" date="2020-02" db="EMBL/GenBank/DDBJ databases">
        <title>Draft genome sequence of Haematococcus lacustris strain NIES-144.</title>
        <authorList>
            <person name="Morimoto D."/>
            <person name="Nakagawa S."/>
            <person name="Yoshida T."/>
            <person name="Sawayama S."/>
        </authorList>
    </citation>
    <scope>NUCLEOTIDE SEQUENCE [LARGE SCALE GENOMIC DNA]</scope>
    <source>
        <strain evidence="6 7">NIES-144</strain>
    </source>
</reference>
<evidence type="ECO:0000256" key="3">
    <source>
        <dbReference type="RuleBase" id="RU366061"/>
    </source>
</evidence>
<sequence>MFGTDVAAARYVEGRRESLGFGAQLGCLVGCNAYLTPPGTQGLAPHHDDVELWVCQTEGTKRWRVYAPLGGYPLPSQSSRNLRQEELGELLLDITMKVGDVLYLPRGTVHQAEAQEQGSAHLTISTYQNWNWGALAQHMMQRVAAAAVAAGLRQLADQVEAHPQPLVAAAADAMAWDFVRHRLRPHPARLPDPGPAPGIDDGLVVRATGLFTIMPVPGQPQAGPCCSKGAADDDISIGSEELPGELIPAAFAPAVAAVLAASSAAKPLLVRDMVALVPHKDKEVALSIAHTLWANGYAVTVPGAGAKAKKPVKGKAGADALKAAKKDSKKTKAAADGAGSAEKSSKRQKK</sequence>
<dbReference type="Pfam" id="PF08007">
    <property type="entry name" value="JmjC_2"/>
    <property type="match status" value="1"/>
</dbReference>
<organism evidence="6 7">
    <name type="scientific">Haematococcus lacustris</name>
    <name type="common">Green alga</name>
    <name type="synonym">Haematococcus pluvialis</name>
    <dbReference type="NCBI Taxonomy" id="44745"/>
    <lineage>
        <taxon>Eukaryota</taxon>
        <taxon>Viridiplantae</taxon>
        <taxon>Chlorophyta</taxon>
        <taxon>core chlorophytes</taxon>
        <taxon>Chlorophyceae</taxon>
        <taxon>CS clade</taxon>
        <taxon>Chlamydomonadales</taxon>
        <taxon>Haematococcaceae</taxon>
        <taxon>Haematococcus</taxon>
    </lineage>
</organism>
<dbReference type="PANTHER" id="PTHR13096">
    <property type="entry name" value="MINA53 MYC INDUCED NUCLEAR ANTIGEN"/>
    <property type="match status" value="1"/>
</dbReference>
<evidence type="ECO:0000313" key="6">
    <source>
        <dbReference type="EMBL" id="GFH08325.1"/>
    </source>
</evidence>
<keyword evidence="3" id="KW-0223">Dioxygenase</keyword>
<evidence type="ECO:0000256" key="4">
    <source>
        <dbReference type="SAM" id="MobiDB-lite"/>
    </source>
</evidence>
<dbReference type="AlphaFoldDB" id="A0A699YGH7"/>
<dbReference type="PANTHER" id="PTHR13096:SF8">
    <property type="entry name" value="RIBOSOMAL OXYGENASE 1"/>
    <property type="match status" value="1"/>
</dbReference>
<accession>A0A699YGH7</accession>
<keyword evidence="3" id="KW-0804">Transcription</keyword>
<keyword evidence="3" id="KW-0539">Nucleus</keyword>
<dbReference type="InterPro" id="IPR039994">
    <property type="entry name" value="NO66-like"/>
</dbReference>
<keyword evidence="7" id="KW-1185">Reference proteome</keyword>
<dbReference type="Proteomes" id="UP000485058">
    <property type="component" value="Unassembled WGS sequence"/>
</dbReference>
<comment type="function">
    <text evidence="3">Oxygenase that can act as both a histone lysine demethylase and a ribosomal histidine hydroxylase.</text>
</comment>
<evidence type="ECO:0000256" key="1">
    <source>
        <dbReference type="ARBA" id="ARBA00022723"/>
    </source>
</evidence>
<dbReference type="SUPFAM" id="SSF51197">
    <property type="entry name" value="Clavaminate synthase-like"/>
    <property type="match status" value="1"/>
</dbReference>
<keyword evidence="3" id="KW-0560">Oxidoreductase</keyword>
<comment type="caution">
    <text evidence="6">The sequence shown here is derived from an EMBL/GenBank/DDBJ whole genome shotgun (WGS) entry which is preliminary data.</text>
</comment>
<feature type="region of interest" description="Disordered" evidence="4">
    <location>
        <begin position="306"/>
        <end position="350"/>
    </location>
</feature>
<dbReference type="GO" id="GO:0005506">
    <property type="term" value="F:iron ion binding"/>
    <property type="evidence" value="ECO:0007669"/>
    <property type="project" value="UniProtKB-UniRule"/>
</dbReference>
<comment type="cofactor">
    <cofactor evidence="3">
        <name>Fe(2+)</name>
        <dbReference type="ChEBI" id="CHEBI:29033"/>
    </cofactor>
    <text evidence="3">Binds 1 Fe(2+) ion per subunit.</text>
</comment>
<keyword evidence="1 3" id="KW-0479">Metal-binding</keyword>
<evidence type="ECO:0000259" key="5">
    <source>
        <dbReference type="PROSITE" id="PS51184"/>
    </source>
</evidence>
<dbReference type="GO" id="GO:0051864">
    <property type="term" value="F:histone H3K36 demethylase activity"/>
    <property type="evidence" value="ECO:0007669"/>
    <property type="project" value="TreeGrafter"/>
</dbReference>
<dbReference type="InterPro" id="IPR003347">
    <property type="entry name" value="JmjC_dom"/>
</dbReference>
<proteinExistence type="inferred from homology"/>
<gene>
    <name evidence="6" type="ORF">HaLaN_03269</name>
</gene>
<dbReference type="EC" id="1.14.11.-" evidence="3"/>
<comment type="similarity">
    <text evidence="3">Belongs to the ROX family.</text>
</comment>
<keyword evidence="2 3" id="KW-0408">Iron</keyword>
<comment type="subcellular location">
    <subcellularLocation>
        <location evidence="3">Nucleus</location>
    </subcellularLocation>
</comment>
<dbReference type="Gene3D" id="2.60.120.650">
    <property type="entry name" value="Cupin"/>
    <property type="match status" value="1"/>
</dbReference>
<dbReference type="GO" id="GO:0032453">
    <property type="term" value="F:histone H3K4 demethylase activity"/>
    <property type="evidence" value="ECO:0007669"/>
    <property type="project" value="TreeGrafter"/>
</dbReference>
<dbReference type="GO" id="GO:0005730">
    <property type="term" value="C:nucleolus"/>
    <property type="evidence" value="ECO:0007669"/>
    <property type="project" value="TreeGrafter"/>
</dbReference>
<evidence type="ECO:0000313" key="7">
    <source>
        <dbReference type="Proteomes" id="UP000485058"/>
    </source>
</evidence>
<keyword evidence="3" id="KW-0805">Transcription regulation</keyword>
<feature type="domain" description="JmjC" evidence="5">
    <location>
        <begin position="1"/>
        <end position="147"/>
    </location>
</feature>